<comment type="subcellular location">
    <subcellularLocation>
        <location evidence="1">Membrane</location>
        <topology evidence="1">Single-pass membrane protein</topology>
    </subcellularLocation>
</comment>
<dbReference type="Pfam" id="PF02416">
    <property type="entry name" value="TatA_B_E"/>
    <property type="match status" value="1"/>
</dbReference>
<evidence type="ECO:0000256" key="5">
    <source>
        <dbReference type="ARBA" id="ARBA00022989"/>
    </source>
</evidence>
<evidence type="ECO:0000256" key="6">
    <source>
        <dbReference type="ARBA" id="ARBA00023010"/>
    </source>
</evidence>
<dbReference type="Gene3D" id="1.20.5.3310">
    <property type="match status" value="1"/>
</dbReference>
<gene>
    <name evidence="9" type="primary">tatB</name>
    <name evidence="9" type="ORF">MAGMO_2136</name>
</gene>
<reference evidence="9" key="1">
    <citation type="submission" date="2015-04" db="EMBL/GenBank/DDBJ databases">
        <authorList>
            <person name="Syromyatnikov M.Y."/>
            <person name="Popov V.N."/>
        </authorList>
    </citation>
    <scope>NUCLEOTIDE SEQUENCE</scope>
    <source>
        <strain evidence="9">MO-1</strain>
    </source>
</reference>
<evidence type="ECO:0000256" key="8">
    <source>
        <dbReference type="SAM" id="MobiDB-lite"/>
    </source>
</evidence>
<feature type="compositionally biased region" description="Polar residues" evidence="8">
    <location>
        <begin position="55"/>
        <end position="75"/>
    </location>
</feature>
<evidence type="ECO:0000256" key="7">
    <source>
        <dbReference type="ARBA" id="ARBA00023136"/>
    </source>
</evidence>
<dbReference type="PRINTS" id="PR01506">
    <property type="entry name" value="TATBPROTEIN"/>
</dbReference>
<feature type="compositionally biased region" description="Low complexity" evidence="8">
    <location>
        <begin position="119"/>
        <end position="150"/>
    </location>
</feature>
<dbReference type="AlphaFoldDB" id="A0A1S7LJG4"/>
<accession>A0A1S7LJG4</accession>
<keyword evidence="7" id="KW-0472">Membrane</keyword>
<evidence type="ECO:0000313" key="9">
    <source>
        <dbReference type="EMBL" id="CRH06304.1"/>
    </source>
</evidence>
<evidence type="ECO:0000256" key="1">
    <source>
        <dbReference type="ARBA" id="ARBA00004167"/>
    </source>
</evidence>
<dbReference type="PANTHER" id="PTHR33162:SF1">
    <property type="entry name" value="SEC-INDEPENDENT PROTEIN TRANSLOCASE PROTEIN TATA, CHLOROPLASTIC"/>
    <property type="match status" value="1"/>
</dbReference>
<name>A0A1S7LJG4_MAGMO</name>
<evidence type="ECO:0000256" key="3">
    <source>
        <dbReference type="ARBA" id="ARBA00022692"/>
    </source>
</evidence>
<feature type="compositionally biased region" description="Polar residues" evidence="8">
    <location>
        <begin position="151"/>
        <end position="160"/>
    </location>
</feature>
<dbReference type="InterPro" id="IPR003369">
    <property type="entry name" value="TatA/B/E"/>
</dbReference>
<dbReference type="GO" id="GO:0015031">
    <property type="term" value="P:protein transport"/>
    <property type="evidence" value="ECO:0007669"/>
    <property type="project" value="UniProtKB-KW"/>
</dbReference>
<dbReference type="PANTHER" id="PTHR33162">
    <property type="entry name" value="SEC-INDEPENDENT PROTEIN TRANSLOCASE PROTEIN TATA, CHLOROPLASTIC"/>
    <property type="match status" value="1"/>
</dbReference>
<keyword evidence="6" id="KW-0811">Translocation</keyword>
<dbReference type="GO" id="GO:0016020">
    <property type="term" value="C:membrane"/>
    <property type="evidence" value="ECO:0007669"/>
    <property type="project" value="UniProtKB-SubCell"/>
</dbReference>
<organism evidence="9">
    <name type="scientific">Magnetococcus massalia (strain MO-1)</name>
    <dbReference type="NCBI Taxonomy" id="451514"/>
    <lineage>
        <taxon>Bacteria</taxon>
        <taxon>Pseudomonadati</taxon>
        <taxon>Pseudomonadota</taxon>
        <taxon>Magnetococcia</taxon>
        <taxon>Magnetococcales</taxon>
        <taxon>Magnetococcaceae</taxon>
        <taxon>Magnetococcus</taxon>
    </lineage>
</organism>
<keyword evidence="5" id="KW-1133">Transmembrane helix</keyword>
<evidence type="ECO:0000256" key="2">
    <source>
        <dbReference type="ARBA" id="ARBA00022448"/>
    </source>
</evidence>
<protein>
    <submittedName>
        <fullName evidence="9">Tat translocase protein, TatB subunit</fullName>
    </submittedName>
</protein>
<proteinExistence type="predicted"/>
<dbReference type="EMBL" id="LO017727">
    <property type="protein sequence ID" value="CRH06304.1"/>
    <property type="molecule type" value="Genomic_DNA"/>
</dbReference>
<feature type="region of interest" description="Disordered" evidence="8">
    <location>
        <begin position="54"/>
        <end position="160"/>
    </location>
</feature>
<keyword evidence="4" id="KW-0653">Protein transport</keyword>
<keyword evidence="2" id="KW-0813">Transport</keyword>
<feature type="compositionally biased region" description="Acidic residues" evidence="8">
    <location>
        <begin position="93"/>
        <end position="108"/>
    </location>
</feature>
<sequence>MFGMGWGEIFLILVVSLIVIGPDKIPEVARTLAKAVRQVQRFATDIRDSIDLDELQQSNRSNTGGSNIESLNNSERLADGSQKAKRSSHAHDDDDDEWYEDDDEDDYQMMDSHMEKSKPAAAATPAKVTPQPEAETSAAKSSSKPAAEPTTAPQDKTASS</sequence>
<evidence type="ECO:0000256" key="4">
    <source>
        <dbReference type="ARBA" id="ARBA00022927"/>
    </source>
</evidence>
<keyword evidence="3" id="KW-0812">Transmembrane</keyword>